<dbReference type="KEGG" id="sted:SPTER_19390"/>
<dbReference type="EMBL" id="CP036259">
    <property type="protein sequence ID" value="QDR80610.1"/>
    <property type="molecule type" value="Genomic_DNA"/>
</dbReference>
<gene>
    <name evidence="1" type="ORF">SPTER_19390</name>
</gene>
<organism evidence="1 2">
    <name type="scientific">Sporomusa termitida</name>
    <dbReference type="NCBI Taxonomy" id="2377"/>
    <lineage>
        <taxon>Bacteria</taxon>
        <taxon>Bacillati</taxon>
        <taxon>Bacillota</taxon>
        <taxon>Negativicutes</taxon>
        <taxon>Selenomonadales</taxon>
        <taxon>Sporomusaceae</taxon>
        <taxon>Sporomusa</taxon>
    </lineage>
</organism>
<reference evidence="1 2" key="1">
    <citation type="submission" date="2019-02" db="EMBL/GenBank/DDBJ databases">
        <title>Closed genome of Sporomusa termitida DSM 4440.</title>
        <authorList>
            <person name="Poehlein A."/>
            <person name="Daniel R."/>
        </authorList>
    </citation>
    <scope>NUCLEOTIDE SEQUENCE [LARGE SCALE GENOMIC DNA]</scope>
    <source>
        <strain evidence="1 2">DSM 4440</strain>
    </source>
</reference>
<name>A0A517DTD0_9FIRM</name>
<sequence>MNIEIRKNGTFYLKDSIYNPVTKLPKNTSIYLGSNPLQAKQKLKTLTDDAALLNQIPDTLPYEIELDKAIKNLQKLNGLQTNGVTRLVKEYLAGLLQARLLIATARAGMVAPTVECRDCRYKQGNHCDHFDSEFINGNGKYKDGNPVRCVAYEAGRARPGNGLIKLPRDFRER</sequence>
<dbReference type="Proteomes" id="UP000320776">
    <property type="component" value="Chromosome"/>
</dbReference>
<evidence type="ECO:0000313" key="1">
    <source>
        <dbReference type="EMBL" id="QDR80610.1"/>
    </source>
</evidence>
<dbReference type="AlphaFoldDB" id="A0A517DTD0"/>
<accession>A0A517DTD0</accession>
<dbReference type="OrthoDB" id="1680568at2"/>
<dbReference type="RefSeq" id="WP_144350199.1">
    <property type="nucleotide sequence ID" value="NZ_CP036259.1"/>
</dbReference>
<keyword evidence="2" id="KW-1185">Reference proteome</keyword>
<evidence type="ECO:0000313" key="2">
    <source>
        <dbReference type="Proteomes" id="UP000320776"/>
    </source>
</evidence>
<protein>
    <submittedName>
        <fullName evidence="1">Uncharacterized protein</fullName>
    </submittedName>
</protein>
<proteinExistence type="predicted"/>